<feature type="transmembrane region" description="Helical" evidence="2">
    <location>
        <begin position="237"/>
        <end position="258"/>
    </location>
</feature>
<evidence type="ECO:0000256" key="1">
    <source>
        <dbReference type="SAM" id="MobiDB-lite"/>
    </source>
</evidence>
<feature type="transmembrane region" description="Helical" evidence="2">
    <location>
        <begin position="129"/>
        <end position="150"/>
    </location>
</feature>
<keyword evidence="4" id="KW-1185">Reference proteome</keyword>
<protein>
    <submittedName>
        <fullName evidence="3">Uncharacterized protein</fullName>
    </submittedName>
</protein>
<keyword evidence="2" id="KW-1133">Transmembrane helix</keyword>
<feature type="transmembrane region" description="Helical" evidence="2">
    <location>
        <begin position="270"/>
        <end position="294"/>
    </location>
</feature>
<evidence type="ECO:0000313" key="4">
    <source>
        <dbReference type="Proteomes" id="UP000274922"/>
    </source>
</evidence>
<keyword evidence="2" id="KW-0472">Membrane</keyword>
<feature type="non-terminal residue" evidence="3">
    <location>
        <position position="1"/>
    </location>
</feature>
<organism evidence="3 4">
    <name type="scientific">Caulochytrium protostelioides</name>
    <dbReference type="NCBI Taxonomy" id="1555241"/>
    <lineage>
        <taxon>Eukaryota</taxon>
        <taxon>Fungi</taxon>
        <taxon>Fungi incertae sedis</taxon>
        <taxon>Chytridiomycota</taxon>
        <taxon>Chytridiomycota incertae sedis</taxon>
        <taxon>Chytridiomycetes</taxon>
        <taxon>Caulochytriales</taxon>
        <taxon>Caulochytriaceae</taxon>
        <taxon>Caulochytrium</taxon>
    </lineage>
</organism>
<dbReference type="PANTHER" id="PTHR34391">
    <property type="entry name" value="UPF0658 GOLGI APPARATUS MEMBRANE PROTEIN C1952.10C-RELATED"/>
    <property type="match status" value="1"/>
</dbReference>
<evidence type="ECO:0000313" key="3">
    <source>
        <dbReference type="EMBL" id="RKO99591.1"/>
    </source>
</evidence>
<dbReference type="GO" id="GO:0005794">
    <property type="term" value="C:Golgi apparatus"/>
    <property type="evidence" value="ECO:0007669"/>
    <property type="project" value="TreeGrafter"/>
</dbReference>
<dbReference type="AlphaFoldDB" id="A0A4P9X3J9"/>
<dbReference type="EMBL" id="ML014273">
    <property type="protein sequence ID" value="RKO99591.1"/>
    <property type="molecule type" value="Genomic_DNA"/>
</dbReference>
<evidence type="ECO:0000256" key="2">
    <source>
        <dbReference type="SAM" id="Phobius"/>
    </source>
</evidence>
<accession>A0A4P9X3J9</accession>
<reference evidence="4" key="1">
    <citation type="journal article" date="2018" name="Nat. Microbiol.">
        <title>Leveraging single-cell genomics to expand the fungal tree of life.</title>
        <authorList>
            <person name="Ahrendt S.R."/>
            <person name="Quandt C.A."/>
            <person name="Ciobanu D."/>
            <person name="Clum A."/>
            <person name="Salamov A."/>
            <person name="Andreopoulos B."/>
            <person name="Cheng J.F."/>
            <person name="Woyke T."/>
            <person name="Pelin A."/>
            <person name="Henrissat B."/>
            <person name="Reynolds N.K."/>
            <person name="Benny G.L."/>
            <person name="Smith M.E."/>
            <person name="James T.Y."/>
            <person name="Grigoriev I.V."/>
        </authorList>
    </citation>
    <scope>NUCLEOTIDE SEQUENCE [LARGE SCALE GENOMIC DNA]</scope>
    <source>
        <strain evidence="4">ATCC 52028</strain>
    </source>
</reference>
<keyword evidence="2" id="KW-0812">Transmembrane</keyword>
<feature type="transmembrane region" description="Helical" evidence="2">
    <location>
        <begin position="64"/>
        <end position="84"/>
    </location>
</feature>
<sequence length="347" mass="39309">ASMGRLSWRRMLPTTLAGHLSLCAVVVEALVIISLEAAIAGIFLKYYEASGIIRDAGPQKGIPVYLIIFILAQVFQIVICWDALIHRNTIQMIGFGGFNVCIFIYSIFQYSQMITIVNAEDHHRRIIKGMLIAIPAITGFFMLLFSWLIYKLYLEFGWKIYKKIGADPVMRTMYRYYQIFLMLLKLDVFFVTGFGIQFLVLVIRTYDPEFALTIAALPIMMTILVLAVYGVRREDRWIMGLFFVGLLLAVAYFIFKILRIYTQVGKYKNINIYLTFFAAVSLAMVLATMAIAIICYRNFDKGLKPILLRSATSLSSTASDSRNRSVVDDDLPAAATPATDRKPLEGQ</sequence>
<feature type="region of interest" description="Disordered" evidence="1">
    <location>
        <begin position="318"/>
        <end position="347"/>
    </location>
</feature>
<feature type="transmembrane region" description="Helical" evidence="2">
    <location>
        <begin position="16"/>
        <end position="44"/>
    </location>
</feature>
<dbReference type="Proteomes" id="UP000274922">
    <property type="component" value="Unassembled WGS sequence"/>
</dbReference>
<feature type="transmembrane region" description="Helical" evidence="2">
    <location>
        <begin position="210"/>
        <end position="231"/>
    </location>
</feature>
<dbReference type="InterPro" id="IPR040410">
    <property type="entry name" value="UPF0658_Golgi"/>
</dbReference>
<dbReference type="OrthoDB" id="2448307at2759"/>
<name>A0A4P9X3J9_9FUNG</name>
<feature type="transmembrane region" description="Helical" evidence="2">
    <location>
        <begin position="179"/>
        <end position="203"/>
    </location>
</feature>
<gene>
    <name evidence="3" type="ORF">CXG81DRAFT_14297</name>
</gene>
<dbReference type="PANTHER" id="PTHR34391:SF1">
    <property type="entry name" value="UPF0658 GOLGI APPARATUS MEMBRANE PROTEIN C1952.10C-RELATED"/>
    <property type="match status" value="1"/>
</dbReference>
<proteinExistence type="predicted"/>
<feature type="transmembrane region" description="Helical" evidence="2">
    <location>
        <begin position="90"/>
        <end position="108"/>
    </location>
</feature>